<evidence type="ECO:0000256" key="3">
    <source>
        <dbReference type="ARBA" id="ARBA00022833"/>
    </source>
</evidence>
<evidence type="ECO:0000256" key="4">
    <source>
        <dbReference type="SAM" id="MobiDB-lite"/>
    </source>
</evidence>
<keyword evidence="1" id="KW-0479">Metal-binding</keyword>
<reference evidence="6" key="1">
    <citation type="submission" date="2021-02" db="EMBL/GenBank/DDBJ databases">
        <authorList>
            <person name="Nowell W R."/>
        </authorList>
    </citation>
    <scope>NUCLEOTIDE SEQUENCE</scope>
</reference>
<organism evidence="6 8">
    <name type="scientific">Rotaria magnacalcarata</name>
    <dbReference type="NCBI Taxonomy" id="392030"/>
    <lineage>
        <taxon>Eukaryota</taxon>
        <taxon>Metazoa</taxon>
        <taxon>Spiralia</taxon>
        <taxon>Gnathifera</taxon>
        <taxon>Rotifera</taxon>
        <taxon>Eurotatoria</taxon>
        <taxon>Bdelloidea</taxon>
        <taxon>Philodinida</taxon>
        <taxon>Philodinidae</taxon>
        <taxon>Rotaria</taxon>
    </lineage>
</organism>
<feature type="region of interest" description="Disordered" evidence="4">
    <location>
        <begin position="392"/>
        <end position="418"/>
    </location>
</feature>
<dbReference type="EMBL" id="CAJOBI010008506">
    <property type="protein sequence ID" value="CAF4114374.1"/>
    <property type="molecule type" value="Genomic_DNA"/>
</dbReference>
<dbReference type="GO" id="GO:0008270">
    <property type="term" value="F:zinc ion binding"/>
    <property type="evidence" value="ECO:0007669"/>
    <property type="project" value="UniProtKB-KW"/>
</dbReference>
<evidence type="ECO:0000256" key="2">
    <source>
        <dbReference type="ARBA" id="ARBA00022771"/>
    </source>
</evidence>
<keyword evidence="2" id="KW-0863">Zinc-finger</keyword>
<sequence>MSAVLIFQNSKGRDLLMMNGYSYTLNKEVEVQYYWRCETRLCSATLITTRNISTDGHSISTEGEIHHLHAPSIAKQEIRVFRAQAKRRVREELTPAALFIEQEMRKINLFSEAQQLLTHPQHMKAAFSRERHKYIPNIPQSLDFIISHMYTLTRGFKRFRLNDKTTLPATKHKGCFFHFNQSLHRRLASEGLAIAYRDEEKVRKWSKYTMALALLPPNETENALQLIKLGAPKRMKKFVQYVQDFWFNKIGVNMWNVNDLKFRTNNACECIKSSLMDGTSIPTHNCPYLVWHARFARRVITKHPQGLANICAQSSQYHGKEYPCANIDMQDRLISLVNAGIPDGKSELELKNNGFKSGLVYKLIQKEQQQLLNVVRCNSVINLARKHVSWNPGKTDNDDVRLSDSANEEVKDPDEEDHETREQLYHDLDVEINDDQTSTVDIPESNNSDDSQEQYVSSTTNISSVTTAVIVKHRRVKRVYMLRTSPYGLHVSLSIHKFPPTICRTLRTFLKYTDFKAGELRYTLLFVLTSFSIYLPHKHCRHLLLLVVLAHRCESKSTSSDRILNIKRLANEFIYQFPLLYGDRQNVISIHTIMHLPESIINFWWRL</sequence>
<gene>
    <name evidence="6" type="ORF">KQP761_LOCUS26678</name>
    <name evidence="7" type="ORF">SMN809_LOCUS17959</name>
</gene>
<evidence type="ECO:0000259" key="5">
    <source>
        <dbReference type="Pfam" id="PF04500"/>
    </source>
</evidence>
<accession>A0A816DGD8</accession>
<keyword evidence="3" id="KW-0862">Zinc</keyword>
<dbReference type="EMBL" id="CAJNOW010014610">
    <property type="protein sequence ID" value="CAF1633766.1"/>
    <property type="molecule type" value="Genomic_DNA"/>
</dbReference>
<dbReference type="AlphaFoldDB" id="A0A816DGD8"/>
<dbReference type="InterPro" id="IPR007588">
    <property type="entry name" value="Znf_FLYWCH"/>
</dbReference>
<protein>
    <recommendedName>
        <fullName evidence="5">FLYWCH-type domain-containing protein</fullName>
    </recommendedName>
</protein>
<name>A0A816DGD8_9BILA</name>
<comment type="caution">
    <text evidence="6">The sequence shown here is derived from an EMBL/GenBank/DDBJ whole genome shotgun (WGS) entry which is preliminary data.</text>
</comment>
<proteinExistence type="predicted"/>
<evidence type="ECO:0000313" key="8">
    <source>
        <dbReference type="Proteomes" id="UP000663834"/>
    </source>
</evidence>
<evidence type="ECO:0000256" key="1">
    <source>
        <dbReference type="ARBA" id="ARBA00022723"/>
    </source>
</evidence>
<dbReference type="Gene3D" id="2.20.25.240">
    <property type="match status" value="1"/>
</dbReference>
<feature type="compositionally biased region" description="Polar residues" evidence="4">
    <location>
        <begin position="437"/>
        <end position="455"/>
    </location>
</feature>
<dbReference type="Proteomes" id="UP000676336">
    <property type="component" value="Unassembled WGS sequence"/>
</dbReference>
<feature type="domain" description="FLYWCH-type" evidence="5">
    <location>
        <begin position="8"/>
        <end position="64"/>
    </location>
</feature>
<dbReference type="OrthoDB" id="93990at2759"/>
<evidence type="ECO:0000313" key="6">
    <source>
        <dbReference type="EMBL" id="CAF1633766.1"/>
    </source>
</evidence>
<evidence type="ECO:0000313" key="7">
    <source>
        <dbReference type="EMBL" id="CAF4114374.1"/>
    </source>
</evidence>
<feature type="region of interest" description="Disordered" evidence="4">
    <location>
        <begin position="437"/>
        <end position="457"/>
    </location>
</feature>
<dbReference type="Proteomes" id="UP000663834">
    <property type="component" value="Unassembled WGS sequence"/>
</dbReference>
<dbReference type="Pfam" id="PF04500">
    <property type="entry name" value="FLYWCH"/>
    <property type="match status" value="1"/>
</dbReference>